<accession>A0A948RZ22</accession>
<dbReference type="AlphaFoldDB" id="A0A948RZ22"/>
<dbReference type="Pfam" id="PF01458">
    <property type="entry name" value="SUFBD_core"/>
    <property type="match status" value="1"/>
</dbReference>
<name>A0A948RZ22_UNCEI</name>
<dbReference type="InterPro" id="IPR055346">
    <property type="entry name" value="Fe-S_cluster_assembly_SufBD"/>
</dbReference>
<dbReference type="NCBIfam" id="TIGR01981">
    <property type="entry name" value="sufD"/>
    <property type="match status" value="1"/>
</dbReference>
<dbReference type="InterPro" id="IPR011542">
    <property type="entry name" value="SUF_FeS_clus_asmbl_SufD"/>
</dbReference>
<evidence type="ECO:0000256" key="1">
    <source>
        <dbReference type="ARBA" id="ARBA00043967"/>
    </source>
</evidence>
<feature type="domain" description="SUF system FeS cluster assembly SufBD N-terminal" evidence="3">
    <location>
        <begin position="37"/>
        <end position="178"/>
    </location>
</feature>
<dbReference type="PANTHER" id="PTHR43575">
    <property type="entry name" value="PROTEIN ABCI7, CHLOROPLASTIC"/>
    <property type="match status" value="1"/>
</dbReference>
<sequence>MTVETRTAETPIVRTQTQNVWLDAADELAAGRGAAAPDWIRRIRAEGRLRLAEVGLPGPHDEDWRLTNGKPITEGRFRIPSPKAVASGADLDLSPFNFPGLDAPLLVFVDGIFSPGLSHIDRLPIGVTVSPLATAWLASPHLVKPHLGHLAQSGGEPFTALNAALFENGAFIHVTPRVATGVVRVLHVATQFSTEGSERRMTPPMAPSMVHPRSLIVVDESSEITVIEDRVSLGAQPALVNAVTEIVVGANARVHYYNLARENKASLAVASVYASQARDSHFASHTALLGGRLIRSNIYPVLNGEGCTSLLNGFYIPTGSQQHDTNMIVRHAAPHGRSRQFYRGILADQSRAVFSGRIIVEEGAQQTDARQTDMNLLLSNEAVVDTKPQLEIYTDDVKCTHGATVGQLDPDAVFYLKARGIPEEQARGLLVFAFVNEVLDRMELGPVRDGLAAQLRERLAGTEQ</sequence>
<evidence type="ECO:0000259" key="3">
    <source>
        <dbReference type="Pfam" id="PF19295"/>
    </source>
</evidence>
<dbReference type="Pfam" id="PF19295">
    <property type="entry name" value="SufBD_N"/>
    <property type="match status" value="1"/>
</dbReference>
<dbReference type="EMBL" id="JAHJDP010000038">
    <property type="protein sequence ID" value="MBU2690859.1"/>
    <property type="molecule type" value="Genomic_DNA"/>
</dbReference>
<comment type="similarity">
    <text evidence="1">Belongs to the iron-sulfur cluster assembly SufBD family.</text>
</comment>
<dbReference type="PANTHER" id="PTHR43575:SF1">
    <property type="entry name" value="PROTEIN ABCI7, CHLOROPLASTIC"/>
    <property type="match status" value="1"/>
</dbReference>
<dbReference type="GO" id="GO:0016226">
    <property type="term" value="P:iron-sulfur cluster assembly"/>
    <property type="evidence" value="ECO:0007669"/>
    <property type="project" value="InterPro"/>
</dbReference>
<evidence type="ECO:0000313" key="5">
    <source>
        <dbReference type="Proteomes" id="UP000777784"/>
    </source>
</evidence>
<evidence type="ECO:0000313" key="4">
    <source>
        <dbReference type="EMBL" id="MBU2690859.1"/>
    </source>
</evidence>
<comment type="caution">
    <text evidence="4">The sequence shown here is derived from an EMBL/GenBank/DDBJ whole genome shotgun (WGS) entry which is preliminary data.</text>
</comment>
<feature type="domain" description="SUF system FeS cluster assembly SufBD core" evidence="2">
    <location>
        <begin position="208"/>
        <end position="434"/>
    </location>
</feature>
<dbReference type="InterPro" id="IPR037284">
    <property type="entry name" value="SUF_FeS_clus_asmbl_SufBD_sf"/>
</dbReference>
<proteinExistence type="inferred from homology"/>
<dbReference type="Proteomes" id="UP000777784">
    <property type="component" value="Unassembled WGS sequence"/>
</dbReference>
<gene>
    <name evidence="4" type="primary">sufD</name>
    <name evidence="4" type="ORF">KJ970_08000</name>
</gene>
<dbReference type="InterPro" id="IPR000825">
    <property type="entry name" value="SUF_FeS_clus_asmbl_SufBD_core"/>
</dbReference>
<protein>
    <submittedName>
        <fullName evidence="4">Fe-S cluster assembly protein SufD</fullName>
    </submittedName>
</protein>
<reference evidence="4" key="1">
    <citation type="submission" date="2021-05" db="EMBL/GenBank/DDBJ databases">
        <title>Energy efficiency and biological interactions define the core microbiome of deep oligotrophic groundwater.</title>
        <authorList>
            <person name="Mehrshad M."/>
            <person name="Lopez-Fernandez M."/>
            <person name="Bell E."/>
            <person name="Bernier-Latmani R."/>
            <person name="Bertilsson S."/>
            <person name="Dopson M."/>
        </authorList>
    </citation>
    <scope>NUCLEOTIDE SEQUENCE</scope>
    <source>
        <strain evidence="4">Modern_marine.mb.64</strain>
    </source>
</reference>
<dbReference type="SUPFAM" id="SSF101960">
    <property type="entry name" value="Stabilizer of iron transporter SufD"/>
    <property type="match status" value="1"/>
</dbReference>
<dbReference type="InterPro" id="IPR045595">
    <property type="entry name" value="SufBD_N"/>
</dbReference>
<organism evidence="4 5">
    <name type="scientific">Eiseniibacteriota bacterium</name>
    <dbReference type="NCBI Taxonomy" id="2212470"/>
    <lineage>
        <taxon>Bacteria</taxon>
        <taxon>Candidatus Eiseniibacteriota</taxon>
    </lineage>
</organism>
<evidence type="ECO:0000259" key="2">
    <source>
        <dbReference type="Pfam" id="PF01458"/>
    </source>
</evidence>